<dbReference type="PANTHER" id="PTHR46182:SF2">
    <property type="entry name" value="FI19480P1"/>
    <property type="match status" value="1"/>
</dbReference>
<dbReference type="SUPFAM" id="SSF49299">
    <property type="entry name" value="PKD domain"/>
    <property type="match status" value="2"/>
</dbReference>
<evidence type="ECO:0000259" key="1">
    <source>
        <dbReference type="PROSITE" id="PS50093"/>
    </source>
</evidence>
<dbReference type="PANTHER" id="PTHR46182">
    <property type="entry name" value="FI19480P1"/>
    <property type="match status" value="1"/>
</dbReference>
<dbReference type="PROSITE" id="PS50093">
    <property type="entry name" value="PKD"/>
    <property type="match status" value="2"/>
</dbReference>
<gene>
    <name evidence="2" type="ORF">GGR42_000741</name>
</gene>
<dbReference type="InterPro" id="IPR000601">
    <property type="entry name" value="PKD_dom"/>
</dbReference>
<dbReference type="InterPro" id="IPR013783">
    <property type="entry name" value="Ig-like_fold"/>
</dbReference>
<dbReference type="InterPro" id="IPR035986">
    <property type="entry name" value="PKD_dom_sf"/>
</dbReference>
<dbReference type="GO" id="GO:0016020">
    <property type="term" value="C:membrane"/>
    <property type="evidence" value="ECO:0007669"/>
    <property type="project" value="TreeGrafter"/>
</dbReference>
<dbReference type="EMBL" id="JAATJJ010000001">
    <property type="protein sequence ID" value="NJB70279.1"/>
    <property type="molecule type" value="Genomic_DNA"/>
</dbReference>
<proteinExistence type="predicted"/>
<dbReference type="SMART" id="SM00089">
    <property type="entry name" value="PKD"/>
    <property type="match status" value="2"/>
</dbReference>
<name>A0A846R083_9FLAO</name>
<evidence type="ECO:0000313" key="2">
    <source>
        <dbReference type="EMBL" id="NJB70279.1"/>
    </source>
</evidence>
<sequence>MSPLEVSFTGSGSTDDVGIVSYAWDFIDGGTSVEADPTYTFNVPGTYDVTLTVTDEDGLTDTDILTIIVTEPANESPVAVATATPESGDAPLEVSFIGSGSTDDVGIVSYAWDFDDGGSSTEPNPIYTFETVGSYQVTLTVVDAEGLSGATSITIEVMDNVALGLEMEAILAPNPASVFANLQVMNLPDGVMVTRINLHDSTGRLLESYEPQEILVERLYEIPIFGLRDELYYITIELSQGDPVGIELLVKN</sequence>
<organism evidence="2 3">
    <name type="scientific">Saonia flava</name>
    <dbReference type="NCBI Taxonomy" id="523696"/>
    <lineage>
        <taxon>Bacteria</taxon>
        <taxon>Pseudomonadati</taxon>
        <taxon>Bacteroidota</taxon>
        <taxon>Flavobacteriia</taxon>
        <taxon>Flavobacteriales</taxon>
        <taxon>Flavobacteriaceae</taxon>
        <taxon>Saonia</taxon>
    </lineage>
</organism>
<keyword evidence="3" id="KW-1185">Reference proteome</keyword>
<accession>A0A846R083</accession>
<dbReference type="AlphaFoldDB" id="A0A846R083"/>
<dbReference type="Proteomes" id="UP000590442">
    <property type="component" value="Unassembled WGS sequence"/>
</dbReference>
<dbReference type="CDD" id="cd00146">
    <property type="entry name" value="PKD"/>
    <property type="match status" value="2"/>
</dbReference>
<dbReference type="InterPro" id="IPR022409">
    <property type="entry name" value="PKD/Chitinase_dom"/>
</dbReference>
<feature type="domain" description="PKD" evidence="1">
    <location>
        <begin position="1"/>
        <end position="76"/>
    </location>
</feature>
<feature type="domain" description="PKD" evidence="1">
    <location>
        <begin position="77"/>
        <end position="157"/>
    </location>
</feature>
<reference evidence="2 3" key="1">
    <citation type="submission" date="2020-03" db="EMBL/GenBank/DDBJ databases">
        <title>Genomic Encyclopedia of Type Strains, Phase IV (KMG-IV): sequencing the most valuable type-strain genomes for metagenomic binning, comparative biology and taxonomic classification.</title>
        <authorList>
            <person name="Goeker M."/>
        </authorList>
    </citation>
    <scope>NUCLEOTIDE SEQUENCE [LARGE SCALE GENOMIC DNA]</scope>
    <source>
        <strain evidence="2 3">DSM 29762</strain>
    </source>
</reference>
<dbReference type="Pfam" id="PF18911">
    <property type="entry name" value="PKD_4"/>
    <property type="match status" value="2"/>
</dbReference>
<dbReference type="GO" id="GO:0031410">
    <property type="term" value="C:cytoplasmic vesicle"/>
    <property type="evidence" value="ECO:0007669"/>
    <property type="project" value="TreeGrafter"/>
</dbReference>
<protein>
    <submittedName>
        <fullName evidence="2">PKD repeat protein</fullName>
    </submittedName>
</protein>
<comment type="caution">
    <text evidence="2">The sequence shown here is derived from an EMBL/GenBank/DDBJ whole genome shotgun (WGS) entry which is preliminary data.</text>
</comment>
<evidence type="ECO:0000313" key="3">
    <source>
        <dbReference type="Proteomes" id="UP000590442"/>
    </source>
</evidence>
<dbReference type="InterPro" id="IPR029865">
    <property type="entry name" value="KIAA0319-like"/>
</dbReference>
<dbReference type="Gene3D" id="2.60.40.10">
    <property type="entry name" value="Immunoglobulins"/>
    <property type="match status" value="2"/>
</dbReference>